<dbReference type="Pfam" id="PF10050">
    <property type="entry name" value="DUF2284"/>
    <property type="match status" value="1"/>
</dbReference>
<comment type="caution">
    <text evidence="1">The sequence shown here is derived from an EMBL/GenBank/DDBJ whole genome shotgun (WGS) entry which is preliminary data.</text>
</comment>
<sequence length="179" mass="20026">MAKRTKQTNRTPRWSQAKLIDRAKAHGAKGAKVIDPKTVVTEQWVRWKCRYGCGGYGSSLVCPPRSPTPDETRRMLDGYKRGVLFEAAEWQGVKPLAVSLERELFLTGYYKAFGLGAGPCTLCEQCAFDEGCRHPNDARPAMEACGIDVFATVRENAFVVNVIRKRTDPQHYFGLVLVD</sequence>
<evidence type="ECO:0008006" key="2">
    <source>
        <dbReference type="Google" id="ProtNLM"/>
    </source>
</evidence>
<reference evidence="1" key="1">
    <citation type="journal article" date="2015" name="Nature">
        <title>Complex archaea that bridge the gap between prokaryotes and eukaryotes.</title>
        <authorList>
            <person name="Spang A."/>
            <person name="Saw J.H."/>
            <person name="Jorgensen S.L."/>
            <person name="Zaremba-Niedzwiedzka K."/>
            <person name="Martijn J."/>
            <person name="Lind A.E."/>
            <person name="van Eijk R."/>
            <person name="Schleper C."/>
            <person name="Guy L."/>
            <person name="Ettema T.J."/>
        </authorList>
    </citation>
    <scope>NUCLEOTIDE SEQUENCE</scope>
</reference>
<gene>
    <name evidence="1" type="ORF">LCGC14_0093790</name>
</gene>
<organism evidence="1">
    <name type="scientific">marine sediment metagenome</name>
    <dbReference type="NCBI Taxonomy" id="412755"/>
    <lineage>
        <taxon>unclassified sequences</taxon>
        <taxon>metagenomes</taxon>
        <taxon>ecological metagenomes</taxon>
    </lineage>
</organism>
<evidence type="ECO:0000313" key="1">
    <source>
        <dbReference type="EMBL" id="KKO03455.1"/>
    </source>
</evidence>
<dbReference type="AlphaFoldDB" id="A0A0F9VHC9"/>
<dbReference type="InterPro" id="IPR019271">
    <property type="entry name" value="DUF2284_metal-binding"/>
</dbReference>
<protein>
    <recommendedName>
        <fullName evidence="2">DUF2284 domain-containing protein</fullName>
    </recommendedName>
</protein>
<dbReference type="EMBL" id="LAZR01000026">
    <property type="protein sequence ID" value="KKO03455.1"/>
    <property type="molecule type" value="Genomic_DNA"/>
</dbReference>
<name>A0A0F9VHC9_9ZZZZ</name>
<proteinExistence type="predicted"/>
<accession>A0A0F9VHC9</accession>